<dbReference type="InterPro" id="IPR013196">
    <property type="entry name" value="HTH_11"/>
</dbReference>
<organism evidence="7 8">
    <name type="scientific">Filibacter tadaridae</name>
    <dbReference type="NCBI Taxonomy" id="2483811"/>
    <lineage>
        <taxon>Bacteria</taxon>
        <taxon>Bacillati</taxon>
        <taxon>Bacillota</taxon>
        <taxon>Bacilli</taxon>
        <taxon>Bacillales</taxon>
        <taxon>Caryophanaceae</taxon>
        <taxon>Filibacter</taxon>
    </lineage>
</organism>
<accession>A0A3P5XKK1</accession>
<dbReference type="InterPro" id="IPR030855">
    <property type="entry name" value="Bifunct_BirA"/>
</dbReference>
<evidence type="ECO:0000313" key="8">
    <source>
        <dbReference type="Proteomes" id="UP000270468"/>
    </source>
</evidence>
<dbReference type="OrthoDB" id="9807064at2"/>
<feature type="binding site" evidence="5">
    <location>
        <position position="118"/>
    </location>
    <ligand>
        <name>biotin</name>
        <dbReference type="ChEBI" id="CHEBI:57586"/>
    </ligand>
</feature>
<dbReference type="Gene3D" id="2.30.30.100">
    <property type="match status" value="1"/>
</dbReference>
<dbReference type="HAMAP" id="MF_00978">
    <property type="entry name" value="Bifunct_BirA"/>
    <property type="match status" value="1"/>
</dbReference>
<gene>
    <name evidence="5 7" type="primary">birA</name>
    <name evidence="7" type="ORF">FILTAD_02001</name>
</gene>
<dbReference type="EMBL" id="UXAV01000042">
    <property type="protein sequence ID" value="VDC29161.1"/>
    <property type="molecule type" value="Genomic_DNA"/>
</dbReference>
<dbReference type="GO" id="GO:0005737">
    <property type="term" value="C:cytoplasm"/>
    <property type="evidence" value="ECO:0007669"/>
    <property type="project" value="TreeGrafter"/>
</dbReference>
<dbReference type="InterPro" id="IPR045864">
    <property type="entry name" value="aa-tRNA-synth_II/BPL/LPL"/>
</dbReference>
<keyword evidence="2 5" id="KW-0547">Nucleotide-binding</keyword>
<dbReference type="SUPFAM" id="SSF46785">
    <property type="entry name" value="Winged helix' DNA-binding domain"/>
    <property type="match status" value="1"/>
</dbReference>
<dbReference type="Pfam" id="PF08279">
    <property type="entry name" value="HTH_11"/>
    <property type="match status" value="1"/>
</dbReference>
<keyword evidence="3 5" id="KW-0067">ATP-binding</keyword>
<keyword evidence="4 5" id="KW-0092">Biotin</keyword>
<dbReference type="GO" id="GO:0005524">
    <property type="term" value="F:ATP binding"/>
    <property type="evidence" value="ECO:0007669"/>
    <property type="project" value="UniProtKB-UniRule"/>
</dbReference>
<evidence type="ECO:0000256" key="3">
    <source>
        <dbReference type="ARBA" id="ARBA00022840"/>
    </source>
</evidence>
<dbReference type="Pfam" id="PF03099">
    <property type="entry name" value="BPL_LplA_LipB"/>
    <property type="match status" value="1"/>
</dbReference>
<keyword evidence="5" id="KW-0678">Repressor</keyword>
<dbReference type="Gene3D" id="3.30.930.10">
    <property type="entry name" value="Bira Bifunctional Protein, Domain 2"/>
    <property type="match status" value="1"/>
</dbReference>
<dbReference type="Gene3D" id="1.10.10.10">
    <property type="entry name" value="Winged helix-like DNA-binding domain superfamily/Winged helix DNA-binding domain"/>
    <property type="match status" value="1"/>
</dbReference>
<dbReference type="Proteomes" id="UP000270468">
    <property type="component" value="Unassembled WGS sequence"/>
</dbReference>
<dbReference type="InterPro" id="IPR036390">
    <property type="entry name" value="WH_DNA-bd_sf"/>
</dbReference>
<comment type="catalytic activity">
    <reaction evidence="5">
        <text>biotin + L-lysyl-[protein] + ATP = N(6)-biotinyl-L-lysyl-[protein] + AMP + diphosphate + H(+)</text>
        <dbReference type="Rhea" id="RHEA:11756"/>
        <dbReference type="Rhea" id="RHEA-COMP:9752"/>
        <dbReference type="Rhea" id="RHEA-COMP:10505"/>
        <dbReference type="ChEBI" id="CHEBI:15378"/>
        <dbReference type="ChEBI" id="CHEBI:29969"/>
        <dbReference type="ChEBI" id="CHEBI:30616"/>
        <dbReference type="ChEBI" id="CHEBI:33019"/>
        <dbReference type="ChEBI" id="CHEBI:57586"/>
        <dbReference type="ChEBI" id="CHEBI:83144"/>
        <dbReference type="ChEBI" id="CHEBI:456215"/>
        <dbReference type="EC" id="6.3.4.15"/>
    </reaction>
</comment>
<dbReference type="NCBIfam" id="TIGR00121">
    <property type="entry name" value="birA_ligase"/>
    <property type="match status" value="1"/>
</dbReference>
<dbReference type="SUPFAM" id="SSF55681">
    <property type="entry name" value="Class II aaRS and biotin synthetases"/>
    <property type="match status" value="1"/>
</dbReference>
<dbReference type="InterPro" id="IPR008988">
    <property type="entry name" value="Transcriptional_repressor_C"/>
</dbReference>
<keyword evidence="5" id="KW-0804">Transcription</keyword>
<name>A0A3P5XKK1_9BACL</name>
<keyword evidence="1 5" id="KW-0436">Ligase</keyword>
<dbReference type="InterPro" id="IPR004143">
    <property type="entry name" value="BPL_LPL_catalytic"/>
</dbReference>
<dbReference type="InterPro" id="IPR036388">
    <property type="entry name" value="WH-like_DNA-bd_sf"/>
</dbReference>
<dbReference type="EC" id="6.3.4.15" evidence="5"/>
<reference evidence="7 8" key="1">
    <citation type="submission" date="2018-11" db="EMBL/GenBank/DDBJ databases">
        <authorList>
            <person name="Criscuolo A."/>
        </authorList>
    </citation>
    <scope>NUCLEOTIDE SEQUENCE [LARGE SCALE GENOMIC DNA]</scope>
    <source>
        <strain evidence="7">ATB-66</strain>
    </source>
</reference>
<feature type="DNA-binding region" description="H-T-H motif" evidence="5">
    <location>
        <begin position="23"/>
        <end position="42"/>
    </location>
</feature>
<dbReference type="PANTHER" id="PTHR12835">
    <property type="entry name" value="BIOTIN PROTEIN LIGASE"/>
    <property type="match status" value="1"/>
</dbReference>
<dbReference type="InterPro" id="IPR004408">
    <property type="entry name" value="Biotin_CoA_COase_ligase"/>
</dbReference>
<evidence type="ECO:0000256" key="4">
    <source>
        <dbReference type="ARBA" id="ARBA00023267"/>
    </source>
</evidence>
<evidence type="ECO:0000313" key="7">
    <source>
        <dbReference type="EMBL" id="VDC29161.1"/>
    </source>
</evidence>
<feature type="domain" description="BPL/LPL catalytic" evidence="6">
    <location>
        <begin position="71"/>
        <end position="262"/>
    </location>
</feature>
<evidence type="ECO:0000256" key="5">
    <source>
        <dbReference type="HAMAP-Rule" id="MF_00978"/>
    </source>
</evidence>
<evidence type="ECO:0000259" key="6">
    <source>
        <dbReference type="PROSITE" id="PS51733"/>
    </source>
</evidence>
<dbReference type="GO" id="GO:0006355">
    <property type="term" value="P:regulation of DNA-templated transcription"/>
    <property type="evidence" value="ECO:0007669"/>
    <property type="project" value="UniProtKB-UniRule"/>
</dbReference>
<feature type="binding site" evidence="5">
    <location>
        <position position="189"/>
    </location>
    <ligand>
        <name>biotin</name>
        <dbReference type="ChEBI" id="CHEBI:57586"/>
    </ligand>
</feature>
<protein>
    <recommendedName>
        <fullName evidence="5">Bifunctional ligase/repressor BirA</fullName>
    </recommendedName>
    <alternativeName>
        <fullName evidence="5">Biotin--[acetyl-CoA-carboxylase] ligase</fullName>
        <ecNumber evidence="5">6.3.4.15</ecNumber>
    </alternativeName>
    <alternativeName>
        <fullName evidence="5">Biotin--protein ligase</fullName>
    </alternativeName>
    <alternativeName>
        <fullName evidence="5">Biotin-[acetyl-CoA carboxylase] synthetase</fullName>
    </alternativeName>
</protein>
<dbReference type="PROSITE" id="PS51733">
    <property type="entry name" value="BPL_LPL_CATALYTIC"/>
    <property type="match status" value="1"/>
</dbReference>
<evidence type="ECO:0000256" key="2">
    <source>
        <dbReference type="ARBA" id="ARBA00022741"/>
    </source>
</evidence>
<dbReference type="PANTHER" id="PTHR12835:SF5">
    <property type="entry name" value="BIOTIN--PROTEIN LIGASE"/>
    <property type="match status" value="1"/>
</dbReference>
<dbReference type="CDD" id="cd16442">
    <property type="entry name" value="BPL"/>
    <property type="match status" value="1"/>
</dbReference>
<dbReference type="Pfam" id="PF02237">
    <property type="entry name" value="BPL_C"/>
    <property type="match status" value="1"/>
</dbReference>
<dbReference type="GO" id="GO:0009249">
    <property type="term" value="P:protein lipoylation"/>
    <property type="evidence" value="ECO:0007669"/>
    <property type="project" value="UniProtKB-ARBA"/>
</dbReference>
<dbReference type="GO" id="GO:0016740">
    <property type="term" value="F:transferase activity"/>
    <property type="evidence" value="ECO:0007669"/>
    <property type="project" value="UniProtKB-ARBA"/>
</dbReference>
<dbReference type="GO" id="GO:0004077">
    <property type="term" value="F:biotin--[biotin carboxyl-carrier protein] ligase activity"/>
    <property type="evidence" value="ECO:0007669"/>
    <property type="project" value="UniProtKB-UniRule"/>
</dbReference>
<sequence length="327" mass="35928">MNSTVKNELLKRLFEAKGEPVSGQEIADHFGLSRTAIWKYVKDLEKDGFEIGTIRKKGYYLIASPDRVNEANVQKHLTTKRYGRRIHYFDTCGSTQVIGHDEAQNGAPDGTVILSEEQTSGKGRMSRPWSSVGGKGIWMSIVLRPSLTPQQAPQMTLVAAVSVTRAIQEVTGIEPDIKWPNDILVGGKKVTGILTELQADPDRVKAIIIGIGINVNQVETDFPEELNPIATSLRQVLGKPVDRAELIAKILSFLELFTGLYEKHGFGPIKLLWESYSNTTGKQVRAVMLNETIVGTAMGISDEGVLELKLADGSIRGIYSADIELPK</sequence>
<keyword evidence="8" id="KW-1185">Reference proteome</keyword>
<comment type="function">
    <text evidence="5">Acts both as a biotin--[acetyl-CoA-carboxylase] ligase and a repressor.</text>
</comment>
<comment type="similarity">
    <text evidence="5">Belongs to the biotin--protein ligase family.</text>
</comment>
<comment type="caution">
    <text evidence="5">Lacks conserved residue(s) required for the propagation of feature annotation.</text>
</comment>
<proteinExistence type="inferred from homology"/>
<dbReference type="AlphaFoldDB" id="A0A3P5XKK1"/>
<dbReference type="SUPFAM" id="SSF50037">
    <property type="entry name" value="C-terminal domain of transcriptional repressors"/>
    <property type="match status" value="1"/>
</dbReference>
<dbReference type="InterPro" id="IPR003142">
    <property type="entry name" value="BPL_C"/>
</dbReference>
<dbReference type="GO" id="GO:0003677">
    <property type="term" value="F:DNA binding"/>
    <property type="evidence" value="ECO:0007669"/>
    <property type="project" value="UniProtKB-UniRule"/>
</dbReference>
<keyword evidence="5" id="KW-0238">DNA-binding</keyword>
<dbReference type="RefSeq" id="WP_124070647.1">
    <property type="nucleotide sequence ID" value="NZ_CBCRXF010000001.1"/>
</dbReference>
<evidence type="ECO:0000256" key="1">
    <source>
        <dbReference type="ARBA" id="ARBA00022598"/>
    </source>
</evidence>
<keyword evidence="5" id="KW-0805">Transcription regulation</keyword>